<keyword evidence="2" id="KW-0812">Transmembrane</keyword>
<feature type="transmembrane region" description="Helical" evidence="2">
    <location>
        <begin position="142"/>
        <end position="162"/>
    </location>
</feature>
<dbReference type="EMBL" id="CP045119">
    <property type="protein sequence ID" value="QIN83336.1"/>
    <property type="molecule type" value="Genomic_DNA"/>
</dbReference>
<accession>A0A6G8QA35</accession>
<dbReference type="RefSeq" id="WP_166176522.1">
    <property type="nucleotide sequence ID" value="NZ_CP045119.1"/>
</dbReference>
<dbReference type="AlphaFoldDB" id="A0A6G8QA35"/>
<evidence type="ECO:0000313" key="4">
    <source>
        <dbReference type="Proteomes" id="UP000501452"/>
    </source>
</evidence>
<reference evidence="3 4" key="1">
    <citation type="submission" date="2019-10" db="EMBL/GenBank/DDBJ databases">
        <title>Rubrobacter sp nov SCSIO 52090 isolated from a deep-sea sediment in the South China Sea.</title>
        <authorList>
            <person name="Chen R.W."/>
        </authorList>
    </citation>
    <scope>NUCLEOTIDE SEQUENCE [LARGE SCALE GENOMIC DNA]</scope>
    <source>
        <strain evidence="3 4">SCSIO 52909</strain>
    </source>
</reference>
<keyword evidence="2" id="KW-1133">Transmembrane helix</keyword>
<dbReference type="KEGG" id="rub:GBA63_12335"/>
<evidence type="ECO:0000313" key="3">
    <source>
        <dbReference type="EMBL" id="QIN83336.1"/>
    </source>
</evidence>
<gene>
    <name evidence="3" type="ORF">GBA63_12335</name>
</gene>
<evidence type="ECO:0000256" key="1">
    <source>
        <dbReference type="SAM" id="MobiDB-lite"/>
    </source>
</evidence>
<organism evidence="3 4">
    <name type="scientific">Rubrobacter tropicus</name>
    <dbReference type="NCBI Taxonomy" id="2653851"/>
    <lineage>
        <taxon>Bacteria</taxon>
        <taxon>Bacillati</taxon>
        <taxon>Actinomycetota</taxon>
        <taxon>Rubrobacteria</taxon>
        <taxon>Rubrobacterales</taxon>
        <taxon>Rubrobacteraceae</taxon>
        <taxon>Rubrobacter</taxon>
    </lineage>
</organism>
<evidence type="ECO:0000256" key="2">
    <source>
        <dbReference type="SAM" id="Phobius"/>
    </source>
</evidence>
<dbReference type="Proteomes" id="UP000501452">
    <property type="component" value="Chromosome"/>
</dbReference>
<sequence>MERNTDTPGTGTDGPTASPATGGAAELAGTASLETGGRLRDSFLSGWRFTRHLLEMIVAMMLGMGLLGLALAVMGEPPGYASLFVRYGLMGAFMAAPMVGWMRFRNHSWRDCGEMTAAMVVPMLAPVALVQLGVAVPGLSEGSLMMLSHAAMIAGMVALMLYRFDRYAHADHERRAHEGRRTS</sequence>
<protein>
    <submittedName>
        <fullName evidence="3">Uncharacterized protein</fullName>
    </submittedName>
</protein>
<feature type="transmembrane region" description="Helical" evidence="2">
    <location>
        <begin position="116"/>
        <end position="136"/>
    </location>
</feature>
<keyword evidence="2" id="KW-0472">Membrane</keyword>
<feature type="transmembrane region" description="Helical" evidence="2">
    <location>
        <begin position="53"/>
        <end position="72"/>
    </location>
</feature>
<feature type="transmembrane region" description="Helical" evidence="2">
    <location>
        <begin position="84"/>
        <end position="104"/>
    </location>
</feature>
<name>A0A6G8QA35_9ACTN</name>
<proteinExistence type="predicted"/>
<feature type="region of interest" description="Disordered" evidence="1">
    <location>
        <begin position="1"/>
        <end position="23"/>
    </location>
</feature>
<keyword evidence="4" id="KW-1185">Reference proteome</keyword>